<organism evidence="1 2">
    <name type="scientific">Actinokineospora auranticolor</name>
    <dbReference type="NCBI Taxonomy" id="155976"/>
    <lineage>
        <taxon>Bacteria</taxon>
        <taxon>Bacillati</taxon>
        <taxon>Actinomycetota</taxon>
        <taxon>Actinomycetes</taxon>
        <taxon>Pseudonocardiales</taxon>
        <taxon>Pseudonocardiaceae</taxon>
        <taxon>Actinokineospora</taxon>
    </lineage>
</organism>
<accession>A0A2S6GIM3</accession>
<evidence type="ECO:0000313" key="1">
    <source>
        <dbReference type="EMBL" id="PPK65084.1"/>
    </source>
</evidence>
<comment type="caution">
    <text evidence="1">The sequence shown here is derived from an EMBL/GenBank/DDBJ whole genome shotgun (WGS) entry which is preliminary data.</text>
</comment>
<evidence type="ECO:0000313" key="2">
    <source>
        <dbReference type="Proteomes" id="UP000239203"/>
    </source>
</evidence>
<protein>
    <recommendedName>
        <fullName evidence="3">Fatty acid desaturase</fullName>
    </recommendedName>
</protein>
<dbReference type="EMBL" id="PTIX01000016">
    <property type="protein sequence ID" value="PPK65084.1"/>
    <property type="molecule type" value="Genomic_DNA"/>
</dbReference>
<evidence type="ECO:0008006" key="3">
    <source>
        <dbReference type="Google" id="ProtNLM"/>
    </source>
</evidence>
<gene>
    <name evidence="1" type="ORF">CLV40_116127</name>
</gene>
<proteinExistence type="predicted"/>
<reference evidence="1 2" key="1">
    <citation type="submission" date="2018-02" db="EMBL/GenBank/DDBJ databases">
        <title>Genomic Encyclopedia of Archaeal and Bacterial Type Strains, Phase II (KMG-II): from individual species to whole genera.</title>
        <authorList>
            <person name="Goeker M."/>
        </authorList>
    </citation>
    <scope>NUCLEOTIDE SEQUENCE [LARGE SCALE GENOMIC DNA]</scope>
    <source>
        <strain evidence="1 2">YU 961-1</strain>
    </source>
</reference>
<keyword evidence="2" id="KW-1185">Reference proteome</keyword>
<dbReference type="AlphaFoldDB" id="A0A2S6GIM3"/>
<sequence>MNDSTPRGSGTCGRPRAVLFTPLAFAGPDAGYKRIFRRGGRITDFALGGLNHRIEHRLFPNTPRPTGATLHRSCLTDPPPGRYCRDTRTAFTHAWCNTRRPWTYAGETA</sequence>
<dbReference type="RefSeq" id="WP_374065054.1">
    <property type="nucleotide sequence ID" value="NZ_CP154825.1"/>
</dbReference>
<name>A0A2S6GIM3_9PSEU</name>
<dbReference type="Proteomes" id="UP000239203">
    <property type="component" value="Unassembled WGS sequence"/>
</dbReference>